<evidence type="ECO:0000313" key="3">
    <source>
        <dbReference type="Proteomes" id="UP000215999"/>
    </source>
</evidence>
<organism evidence="2 3">
    <name type="scientific">Photobacterium sanguinicancri</name>
    <dbReference type="NCBI Taxonomy" id="875932"/>
    <lineage>
        <taxon>Bacteria</taxon>
        <taxon>Pseudomonadati</taxon>
        <taxon>Pseudomonadota</taxon>
        <taxon>Gammaproteobacteria</taxon>
        <taxon>Vibrionales</taxon>
        <taxon>Vibrionaceae</taxon>
        <taxon>Photobacterium</taxon>
    </lineage>
</organism>
<comment type="caution">
    <text evidence="2">The sequence shown here is derived from an EMBL/GenBank/DDBJ whole genome shotgun (WGS) entry which is preliminary data.</text>
</comment>
<feature type="region of interest" description="Disordered" evidence="1">
    <location>
        <begin position="26"/>
        <end position="49"/>
    </location>
</feature>
<proteinExistence type="predicted"/>
<gene>
    <name evidence="2" type="ORF">ASV53_12825</name>
</gene>
<evidence type="ECO:0000256" key="1">
    <source>
        <dbReference type="SAM" id="MobiDB-lite"/>
    </source>
</evidence>
<name>A0ABX4G0D6_9GAMM</name>
<dbReference type="RefSeq" id="WP_094957357.1">
    <property type="nucleotide sequence ID" value="NZ_NOIF01000076.1"/>
</dbReference>
<dbReference type="EMBL" id="NOIF01000076">
    <property type="protein sequence ID" value="OZS43540.1"/>
    <property type="molecule type" value="Genomic_DNA"/>
</dbReference>
<evidence type="ECO:0000313" key="2">
    <source>
        <dbReference type="EMBL" id="OZS43540.1"/>
    </source>
</evidence>
<sequence length="64" mass="7262">MGRIDIHLPFHDHILFEQINALKGWHTGQDRTGQDRTGQDRTGNEAIKKGANKLLSLNTHFIAK</sequence>
<accession>A0ABX4G0D6</accession>
<reference evidence="2 3" key="1">
    <citation type="journal article" date="2016" name="Antonie Van Leeuwenhoek">
        <title>Photobacterium sanguinicancri sp. nov. isolated from marine animals.</title>
        <authorList>
            <person name="Gomez-Gil B."/>
            <person name="Roque A."/>
            <person name="Rotllant G."/>
            <person name="Romalde J.L."/>
            <person name="Doce A."/>
            <person name="Eggermont M."/>
            <person name="Defoirdt T."/>
        </authorList>
    </citation>
    <scope>NUCLEOTIDE SEQUENCE [LARGE SCALE GENOMIC DNA]</scope>
    <source>
        <strain evidence="2 3">CAIM 1827</strain>
    </source>
</reference>
<keyword evidence="3" id="KW-1185">Reference proteome</keyword>
<feature type="compositionally biased region" description="Basic and acidic residues" evidence="1">
    <location>
        <begin position="28"/>
        <end position="48"/>
    </location>
</feature>
<protein>
    <submittedName>
        <fullName evidence="2">Uncharacterized protein</fullName>
    </submittedName>
</protein>
<dbReference type="Proteomes" id="UP000215999">
    <property type="component" value="Unassembled WGS sequence"/>
</dbReference>